<protein>
    <recommendedName>
        <fullName evidence="4">NAD-dependent epimerase/dehydratase domain-containing protein</fullName>
    </recommendedName>
</protein>
<evidence type="ECO:0000313" key="5">
    <source>
        <dbReference type="EMBL" id="KIS69638.1"/>
    </source>
</evidence>
<dbReference type="OMA" id="HVTCVIR"/>
<dbReference type="FunFam" id="3.40.50.720:FF:001508">
    <property type="entry name" value="Uncharacterized protein"/>
    <property type="match status" value="1"/>
</dbReference>
<dbReference type="EMBL" id="CM003144">
    <property type="protein sequence ID" value="KIS69638.1"/>
    <property type="molecule type" value="Genomic_DNA"/>
</dbReference>
<dbReference type="eggNOG" id="KOG1502">
    <property type="taxonomic scope" value="Eukaryota"/>
</dbReference>
<dbReference type="GeneID" id="23562983"/>
<keyword evidence="1" id="KW-0560">Oxidoreductase</keyword>
<dbReference type="VEuPathDB" id="FungiDB:UMAG_02172"/>
<accession>A0A0D1CSZ1</accession>
<dbReference type="RefSeq" id="XP_011388524.1">
    <property type="nucleotide sequence ID" value="XM_011390222.1"/>
</dbReference>
<sequence>MSTSTTTSQGPKVLLTGVSGFVGSHVLDQLLKSSRSYHVTCVIRSKAKTEPWLSRQFAAGFQQNRIDVIEVSDLLASGCLDSAVEAKDYIVHVASPYVLSAKNNKRDIIDPAIKMTQNVLDAALKAENKAKAAGEKPKLKRIVVTSSFAAILNPLKGIEQRDYTYTDKDWQPIQYAFMGMFYSPLAYLISKTLAEKSVWNFLEQHKPSFDAATVNPPNIYGPIIHEVKSEDAINTSSAEPWKLYKAGGPNGDGKVPAEALWSFCDVRDVAKVHVAALDNPKAHNTRYLACGGSISWQEVADEIHSNPEYPQELKDHIPRGTPGQRHRPSPLAKLDTSRAEKDLGIEFLDWKESVIKGSLYSFIEIEKSWGHQ</sequence>
<dbReference type="InterPro" id="IPR036291">
    <property type="entry name" value="NAD(P)-bd_dom_sf"/>
</dbReference>
<evidence type="ECO:0000256" key="1">
    <source>
        <dbReference type="ARBA" id="ARBA00023002"/>
    </source>
</evidence>
<dbReference type="Pfam" id="PF01370">
    <property type="entry name" value="Epimerase"/>
    <property type="match status" value="1"/>
</dbReference>
<dbReference type="InterPro" id="IPR001509">
    <property type="entry name" value="Epimerase_deHydtase"/>
</dbReference>
<comment type="similarity">
    <text evidence="2">Belongs to the NAD(P)-dependent epimerase/dehydratase family. Dihydroflavonol-4-reductase subfamily.</text>
</comment>
<dbReference type="InParanoid" id="A0A0D1CSZ1"/>
<feature type="domain" description="NAD-dependent epimerase/dehydratase" evidence="4">
    <location>
        <begin position="13"/>
        <end position="283"/>
    </location>
</feature>
<feature type="region of interest" description="Disordered" evidence="3">
    <location>
        <begin position="316"/>
        <end position="335"/>
    </location>
</feature>
<dbReference type="Proteomes" id="UP000000561">
    <property type="component" value="Chromosome 5"/>
</dbReference>
<dbReference type="PANTHER" id="PTHR10366">
    <property type="entry name" value="NAD DEPENDENT EPIMERASE/DEHYDRATASE"/>
    <property type="match status" value="1"/>
</dbReference>
<evidence type="ECO:0000313" key="6">
    <source>
        <dbReference type="Proteomes" id="UP000000561"/>
    </source>
</evidence>
<dbReference type="KEGG" id="uma:UMAG_02172"/>
<dbReference type="AlphaFoldDB" id="A0A0D1CSZ1"/>
<reference evidence="5 6" key="1">
    <citation type="journal article" date="2006" name="Nature">
        <title>Insights from the genome of the biotrophic fungal plant pathogen Ustilago maydis.</title>
        <authorList>
            <person name="Kamper J."/>
            <person name="Kahmann R."/>
            <person name="Bolker M."/>
            <person name="Ma L.J."/>
            <person name="Brefort T."/>
            <person name="Saville B.J."/>
            <person name="Banuett F."/>
            <person name="Kronstad J.W."/>
            <person name="Gold S.E."/>
            <person name="Muller O."/>
            <person name="Perlin M.H."/>
            <person name="Wosten H.A."/>
            <person name="de Vries R."/>
            <person name="Ruiz-Herrera J."/>
            <person name="Reynaga-Pena C.G."/>
            <person name="Snetselaar K."/>
            <person name="McCann M."/>
            <person name="Perez-Martin J."/>
            <person name="Feldbrugge M."/>
            <person name="Basse C.W."/>
            <person name="Steinberg G."/>
            <person name="Ibeas J.I."/>
            <person name="Holloman W."/>
            <person name="Guzman P."/>
            <person name="Farman M."/>
            <person name="Stajich J.E."/>
            <person name="Sentandreu R."/>
            <person name="Gonzalez-Prieto J.M."/>
            <person name="Kennell J.C."/>
            <person name="Molina L."/>
            <person name="Schirawski J."/>
            <person name="Mendoza-Mendoza A."/>
            <person name="Greilinger D."/>
            <person name="Munch K."/>
            <person name="Rossel N."/>
            <person name="Scherer M."/>
            <person name="Vranes M."/>
            <person name="Ladendorf O."/>
            <person name="Vincon V."/>
            <person name="Fuchs U."/>
            <person name="Sandrock B."/>
            <person name="Meng S."/>
            <person name="Ho E.C."/>
            <person name="Cahill M.J."/>
            <person name="Boyce K.J."/>
            <person name="Klose J."/>
            <person name="Klosterman S.J."/>
            <person name="Deelstra H.J."/>
            <person name="Ortiz-Castellanos L."/>
            <person name="Li W."/>
            <person name="Sanchez-Alonso P."/>
            <person name="Schreier P.H."/>
            <person name="Hauser-Hahn I."/>
            <person name="Vaupel M."/>
            <person name="Koopmann E."/>
            <person name="Friedrich G."/>
            <person name="Voss H."/>
            <person name="Schluter T."/>
            <person name="Margolis J."/>
            <person name="Platt D."/>
            <person name="Swimmer C."/>
            <person name="Gnirke A."/>
            <person name="Chen F."/>
            <person name="Vysotskaia V."/>
            <person name="Mannhaupt G."/>
            <person name="Guldener U."/>
            <person name="Munsterkotter M."/>
            <person name="Haase D."/>
            <person name="Oesterheld M."/>
            <person name="Mewes H.W."/>
            <person name="Mauceli E.W."/>
            <person name="DeCaprio D."/>
            <person name="Wade C.M."/>
            <person name="Butler J."/>
            <person name="Young S."/>
            <person name="Jaffe D.B."/>
            <person name="Calvo S."/>
            <person name="Nusbaum C."/>
            <person name="Galagan J."/>
            <person name="Birren B.W."/>
        </authorList>
    </citation>
    <scope>NUCLEOTIDE SEQUENCE [LARGE SCALE GENOMIC DNA]</scope>
    <source>
        <strain evidence="6">DSM 14603 / FGSC 9021 / UM521</strain>
    </source>
</reference>
<gene>
    <name evidence="5" type="ORF">UMAG_02172</name>
</gene>
<evidence type="ECO:0000256" key="2">
    <source>
        <dbReference type="ARBA" id="ARBA00023445"/>
    </source>
</evidence>
<dbReference type="InterPro" id="IPR050425">
    <property type="entry name" value="NAD(P)_dehydrat-like"/>
</dbReference>
<evidence type="ECO:0000256" key="3">
    <source>
        <dbReference type="SAM" id="MobiDB-lite"/>
    </source>
</evidence>
<keyword evidence="6" id="KW-1185">Reference proteome</keyword>
<dbReference type="PANTHER" id="PTHR10366:SF564">
    <property type="entry name" value="STEROL-4-ALPHA-CARBOXYLATE 3-DEHYDROGENASE, DECARBOXYLATING"/>
    <property type="match status" value="1"/>
</dbReference>
<proteinExistence type="inferred from homology"/>
<organism evidence="5 6">
    <name type="scientific">Mycosarcoma maydis</name>
    <name type="common">Corn smut fungus</name>
    <name type="synonym">Ustilago maydis</name>
    <dbReference type="NCBI Taxonomy" id="5270"/>
    <lineage>
        <taxon>Eukaryota</taxon>
        <taxon>Fungi</taxon>
        <taxon>Dikarya</taxon>
        <taxon>Basidiomycota</taxon>
        <taxon>Ustilaginomycotina</taxon>
        <taxon>Ustilaginomycetes</taxon>
        <taxon>Ustilaginales</taxon>
        <taxon>Ustilaginaceae</taxon>
        <taxon>Mycosarcoma</taxon>
    </lineage>
</organism>
<dbReference type="GO" id="GO:0016616">
    <property type="term" value="F:oxidoreductase activity, acting on the CH-OH group of donors, NAD or NADP as acceptor"/>
    <property type="evidence" value="ECO:0000318"/>
    <property type="project" value="GO_Central"/>
</dbReference>
<dbReference type="OrthoDB" id="2735536at2759"/>
<evidence type="ECO:0000259" key="4">
    <source>
        <dbReference type="Pfam" id="PF01370"/>
    </source>
</evidence>
<name>A0A0D1CSZ1_MYCMD</name>
<dbReference type="Gene3D" id="3.40.50.720">
    <property type="entry name" value="NAD(P)-binding Rossmann-like Domain"/>
    <property type="match status" value="1"/>
</dbReference>
<dbReference type="SUPFAM" id="SSF51735">
    <property type="entry name" value="NAD(P)-binding Rossmann-fold domains"/>
    <property type="match status" value="1"/>
</dbReference>
<dbReference type="STRING" id="237631.A0A0D1CSZ1"/>